<dbReference type="EMBL" id="CP006570">
    <property type="protein sequence ID" value="AHF79320.1"/>
    <property type="molecule type" value="Genomic_DNA"/>
</dbReference>
<feature type="chain" id="PRO_5004790003" evidence="2">
    <location>
        <begin position="32"/>
        <end position="344"/>
    </location>
</feature>
<dbReference type="InterPro" id="IPR042100">
    <property type="entry name" value="Bug_dom1"/>
</dbReference>
<dbReference type="PANTHER" id="PTHR42928">
    <property type="entry name" value="TRICARBOXYLATE-BINDING PROTEIN"/>
    <property type="match status" value="1"/>
</dbReference>
<sequence>MTASDLLGRRIAWRRCLPLLFLSIPLLAAHAGQNDEWRPQQPVQVLVGVGPGGSMDRTARMVNDGLQHAGLIPGGSEVVNRPGGGHSLALNALLNQPGDAERIQVVNTPFITNKLLGRSPIDYRQFTPLALLFSERFLFAVRSDSPIKEGKDLIAKLRQDPASVSFSVSSGVGTVNYAAAMELAKAIGADIHKIKAVSFGSAAEGVTATLGGHIDVVITTPSSLVPYVQAGRLRALASATETRLGGVLATVPTWREQGVDVVVSGWRIVIGPPGLTPAQVRFWSNALRQITATPEWKSQLQQEYIEGGYGDSAAAGRLLTLEARRLSELYTSLGLTNRQAGGGA</sequence>
<feature type="signal peptide" evidence="2">
    <location>
        <begin position="1"/>
        <end position="31"/>
    </location>
</feature>
<reference evidence="3 4" key="1">
    <citation type="journal article" date="2014" name="Genome Biol. Evol.">
        <title>Genome degeneration and adaptation in a nascent stage of symbiosis.</title>
        <authorList>
            <person name="Oakeson K.F."/>
            <person name="Gil R."/>
            <person name="Clayton A.L."/>
            <person name="Dunn D.M."/>
            <person name="von Niederhausern A.C."/>
            <person name="Hamil C."/>
            <person name="Aoyagi A."/>
            <person name="Duval B."/>
            <person name="Baca A."/>
            <person name="Silva F.J."/>
            <person name="Vallier A."/>
            <person name="Jackson D.G."/>
            <person name="Latorre A."/>
            <person name="Weiss R.B."/>
            <person name="Heddi A."/>
            <person name="Moya A."/>
            <person name="Dale C."/>
        </authorList>
    </citation>
    <scope>NUCLEOTIDE SEQUENCE [LARGE SCALE GENOMIC DNA]</scope>
    <source>
        <strain evidence="3 4">HS1</strain>
        <plasmid evidence="4">Plasmid pHS1</plasmid>
    </source>
</reference>
<evidence type="ECO:0000256" key="2">
    <source>
        <dbReference type="SAM" id="SignalP"/>
    </source>
</evidence>
<accession>W0I4D0</accession>
<dbReference type="PATRIC" id="fig|1239307.3.peg.4836"/>
<dbReference type="OrthoDB" id="9780943at2"/>
<keyword evidence="4" id="KW-1185">Reference proteome</keyword>
<evidence type="ECO:0000313" key="3">
    <source>
        <dbReference type="EMBL" id="AHF79320.1"/>
    </source>
</evidence>
<dbReference type="KEGG" id="sod:Sant_P0284"/>
<dbReference type="InterPro" id="IPR005064">
    <property type="entry name" value="BUG"/>
</dbReference>
<keyword evidence="3" id="KW-0614">Plasmid</keyword>
<comment type="similarity">
    <text evidence="1">Belongs to the UPF0065 (bug) family.</text>
</comment>
<dbReference type="HOGENOM" id="CLU_045683_1_0_6"/>
<gene>
    <name evidence="3" type="ORF">Sant_P0284</name>
</gene>
<proteinExistence type="inferred from homology"/>
<protein>
    <submittedName>
        <fullName evidence="3">Putative tricarboxylate binding receptor</fullName>
    </submittedName>
</protein>
<name>W0I4D0_9GAMM</name>
<dbReference type="RefSeq" id="WP_025424454.1">
    <property type="nucleotide sequence ID" value="NZ_CP006570.1"/>
</dbReference>
<dbReference type="PIRSF" id="PIRSF017082">
    <property type="entry name" value="YflP"/>
    <property type="match status" value="1"/>
</dbReference>
<evidence type="ECO:0000313" key="4">
    <source>
        <dbReference type="Proteomes" id="UP000019028"/>
    </source>
</evidence>
<keyword evidence="2" id="KW-0732">Signal</keyword>
<organism evidence="3 4">
    <name type="scientific">Sodalis praecaptivus</name>
    <dbReference type="NCBI Taxonomy" id="1239307"/>
    <lineage>
        <taxon>Bacteria</taxon>
        <taxon>Pseudomonadati</taxon>
        <taxon>Pseudomonadota</taxon>
        <taxon>Gammaproteobacteria</taxon>
        <taxon>Enterobacterales</taxon>
        <taxon>Bruguierivoracaceae</taxon>
        <taxon>Sodalis</taxon>
    </lineage>
</organism>
<dbReference type="AlphaFoldDB" id="W0I4D0"/>
<dbReference type="Gene3D" id="3.40.190.150">
    <property type="entry name" value="Bordetella uptake gene, domain 1"/>
    <property type="match status" value="1"/>
</dbReference>
<dbReference type="SUPFAM" id="SSF53850">
    <property type="entry name" value="Periplasmic binding protein-like II"/>
    <property type="match status" value="1"/>
</dbReference>
<dbReference type="PANTHER" id="PTHR42928:SF3">
    <property type="entry name" value="UPF0065 PROTEIN YFLP"/>
    <property type="match status" value="1"/>
</dbReference>
<evidence type="ECO:0000256" key="1">
    <source>
        <dbReference type="ARBA" id="ARBA00006987"/>
    </source>
</evidence>
<dbReference type="CDD" id="cd07012">
    <property type="entry name" value="PBP2_Bug_TTT"/>
    <property type="match status" value="1"/>
</dbReference>
<keyword evidence="3" id="KW-0675">Receptor</keyword>
<dbReference type="Pfam" id="PF03401">
    <property type="entry name" value="TctC"/>
    <property type="match status" value="1"/>
</dbReference>
<geneLocation type="plasmid" evidence="3 4">
    <name>pHS1</name>
</geneLocation>
<dbReference type="Gene3D" id="3.40.190.10">
    <property type="entry name" value="Periplasmic binding protein-like II"/>
    <property type="match status" value="1"/>
</dbReference>
<dbReference type="Proteomes" id="UP000019028">
    <property type="component" value="Plasmid pHS1"/>
</dbReference>